<proteinExistence type="predicted"/>
<evidence type="ECO:0000313" key="2">
    <source>
        <dbReference type="EMBL" id="KKL27548.1"/>
    </source>
</evidence>
<gene>
    <name evidence="2" type="ORF">LCGC14_2384050</name>
</gene>
<dbReference type="Gene3D" id="3.90.550.10">
    <property type="entry name" value="Spore Coat Polysaccharide Biosynthesis Protein SpsA, Chain A"/>
    <property type="match status" value="1"/>
</dbReference>
<dbReference type="CDD" id="cd04179">
    <property type="entry name" value="DPM_DPG-synthase_like"/>
    <property type="match status" value="1"/>
</dbReference>
<dbReference type="InterPro" id="IPR050256">
    <property type="entry name" value="Glycosyltransferase_2"/>
</dbReference>
<dbReference type="EMBL" id="LAZR01035422">
    <property type="protein sequence ID" value="KKL27548.1"/>
    <property type="molecule type" value="Genomic_DNA"/>
</dbReference>
<sequence length="262" mass="28468">MYQKKRIVCIIPARNEAQAIQQVISGLQALSDDNDNSIIDDIWVCDNGSTDNTAAIAHAAGAQVITQPQLGYGIACLTALGKAKNADILLFIDGDNAFHASQAIPLIHTVANGADLAIGSRTLGKMEQGALTLPQRFGNRLASLLIRWLWGATVTDLGPFRAISQGALKQLAMEDKTFGWTIEMQVKAIQKNMTTIEHPVDTFRRLGHSKISGTVNGTIGAGVGILSMIAKLYWRQYKHNPKEVRVSNNRNISGQVRVKNEP</sequence>
<dbReference type="PANTHER" id="PTHR48090:SF7">
    <property type="entry name" value="RFBJ PROTEIN"/>
    <property type="match status" value="1"/>
</dbReference>
<dbReference type="InterPro" id="IPR001173">
    <property type="entry name" value="Glyco_trans_2-like"/>
</dbReference>
<comment type="caution">
    <text evidence="2">The sequence shown here is derived from an EMBL/GenBank/DDBJ whole genome shotgun (WGS) entry which is preliminary data.</text>
</comment>
<evidence type="ECO:0000259" key="1">
    <source>
        <dbReference type="Pfam" id="PF00535"/>
    </source>
</evidence>
<dbReference type="PANTHER" id="PTHR48090">
    <property type="entry name" value="UNDECAPRENYL-PHOSPHATE 4-DEOXY-4-FORMAMIDO-L-ARABINOSE TRANSFERASE-RELATED"/>
    <property type="match status" value="1"/>
</dbReference>
<accession>A0A0F9EUQ1</accession>
<feature type="domain" description="Glycosyltransferase 2-like" evidence="1">
    <location>
        <begin position="9"/>
        <end position="170"/>
    </location>
</feature>
<protein>
    <recommendedName>
        <fullName evidence="1">Glycosyltransferase 2-like domain-containing protein</fullName>
    </recommendedName>
</protein>
<dbReference type="SUPFAM" id="SSF53448">
    <property type="entry name" value="Nucleotide-diphospho-sugar transferases"/>
    <property type="match status" value="1"/>
</dbReference>
<name>A0A0F9EUQ1_9ZZZZ</name>
<dbReference type="AlphaFoldDB" id="A0A0F9EUQ1"/>
<organism evidence="2">
    <name type="scientific">marine sediment metagenome</name>
    <dbReference type="NCBI Taxonomy" id="412755"/>
    <lineage>
        <taxon>unclassified sequences</taxon>
        <taxon>metagenomes</taxon>
        <taxon>ecological metagenomes</taxon>
    </lineage>
</organism>
<dbReference type="InterPro" id="IPR029044">
    <property type="entry name" value="Nucleotide-diphossugar_trans"/>
</dbReference>
<dbReference type="Pfam" id="PF00535">
    <property type="entry name" value="Glycos_transf_2"/>
    <property type="match status" value="1"/>
</dbReference>
<reference evidence="2" key="1">
    <citation type="journal article" date="2015" name="Nature">
        <title>Complex archaea that bridge the gap between prokaryotes and eukaryotes.</title>
        <authorList>
            <person name="Spang A."/>
            <person name="Saw J.H."/>
            <person name="Jorgensen S.L."/>
            <person name="Zaremba-Niedzwiedzka K."/>
            <person name="Martijn J."/>
            <person name="Lind A.E."/>
            <person name="van Eijk R."/>
            <person name="Schleper C."/>
            <person name="Guy L."/>
            <person name="Ettema T.J."/>
        </authorList>
    </citation>
    <scope>NUCLEOTIDE SEQUENCE</scope>
</reference>